<dbReference type="CDD" id="cd21377">
    <property type="entry name" value="CTWD_Cns1-like"/>
    <property type="match status" value="1"/>
</dbReference>
<dbReference type="GO" id="GO:0051879">
    <property type="term" value="F:Hsp90 protein binding"/>
    <property type="evidence" value="ECO:0007669"/>
    <property type="project" value="TreeGrafter"/>
</dbReference>
<dbReference type="GO" id="GO:0005634">
    <property type="term" value="C:nucleus"/>
    <property type="evidence" value="ECO:0007669"/>
    <property type="project" value="TreeGrafter"/>
</dbReference>
<dbReference type="OrthoDB" id="420195at2759"/>
<gene>
    <name evidence="1" type="ORF">TorRG33x02_301960</name>
</gene>
<protein>
    <submittedName>
        <fullName evidence="1">Uncharacterized protein</fullName>
    </submittedName>
</protein>
<dbReference type="GO" id="GO:0030544">
    <property type="term" value="F:Hsp70 protein binding"/>
    <property type="evidence" value="ECO:0007669"/>
    <property type="project" value="TreeGrafter"/>
</dbReference>
<dbReference type="STRING" id="63057.A0A2P5C0N0"/>
<dbReference type="InParanoid" id="A0A2P5C0N0"/>
<evidence type="ECO:0000313" key="2">
    <source>
        <dbReference type="Proteomes" id="UP000237000"/>
    </source>
</evidence>
<keyword evidence="2" id="KW-1185">Reference proteome</keyword>
<comment type="caution">
    <text evidence="1">The sequence shown here is derived from an EMBL/GenBank/DDBJ whole genome shotgun (WGS) entry which is preliminary data.</text>
</comment>
<name>A0A2P5C0N0_TREOI</name>
<dbReference type="AlphaFoldDB" id="A0A2P5C0N0"/>
<evidence type="ECO:0000313" key="1">
    <source>
        <dbReference type="EMBL" id="PON54581.1"/>
    </source>
</evidence>
<organism evidence="1 2">
    <name type="scientific">Trema orientale</name>
    <name type="common">Charcoal tree</name>
    <name type="synonym">Celtis orientalis</name>
    <dbReference type="NCBI Taxonomy" id="63057"/>
    <lineage>
        <taxon>Eukaryota</taxon>
        <taxon>Viridiplantae</taxon>
        <taxon>Streptophyta</taxon>
        <taxon>Embryophyta</taxon>
        <taxon>Tracheophyta</taxon>
        <taxon>Spermatophyta</taxon>
        <taxon>Magnoliopsida</taxon>
        <taxon>eudicotyledons</taxon>
        <taxon>Gunneridae</taxon>
        <taxon>Pentapetalae</taxon>
        <taxon>rosids</taxon>
        <taxon>fabids</taxon>
        <taxon>Rosales</taxon>
        <taxon>Cannabaceae</taxon>
        <taxon>Trema</taxon>
    </lineage>
</organism>
<dbReference type="Proteomes" id="UP000237000">
    <property type="component" value="Unassembled WGS sequence"/>
</dbReference>
<reference evidence="2" key="1">
    <citation type="submission" date="2016-06" db="EMBL/GenBank/DDBJ databases">
        <title>Parallel loss of symbiosis genes in relatives of nitrogen-fixing non-legume Parasponia.</title>
        <authorList>
            <person name="Van Velzen R."/>
            <person name="Holmer R."/>
            <person name="Bu F."/>
            <person name="Rutten L."/>
            <person name="Van Zeijl A."/>
            <person name="Liu W."/>
            <person name="Santuari L."/>
            <person name="Cao Q."/>
            <person name="Sharma T."/>
            <person name="Shen D."/>
            <person name="Roswanjaya Y."/>
            <person name="Wardhani T."/>
            <person name="Kalhor M.S."/>
            <person name="Jansen J."/>
            <person name="Van den Hoogen J."/>
            <person name="Gungor B."/>
            <person name="Hartog M."/>
            <person name="Hontelez J."/>
            <person name="Verver J."/>
            <person name="Yang W.-C."/>
            <person name="Schijlen E."/>
            <person name="Repin R."/>
            <person name="Schilthuizen M."/>
            <person name="Schranz E."/>
            <person name="Heidstra R."/>
            <person name="Miyata K."/>
            <person name="Fedorova E."/>
            <person name="Kohlen W."/>
            <person name="Bisseling T."/>
            <person name="Smit S."/>
            <person name="Geurts R."/>
        </authorList>
    </citation>
    <scope>NUCLEOTIDE SEQUENCE [LARGE SCALE GENOMIC DNA]</scope>
    <source>
        <strain evidence="2">cv. RG33-2</strain>
    </source>
</reference>
<sequence length="125" mass="13865">MFSESSPPLAWDTENNYTRNAVELFYEAASGACLPKKKVLHYLLEGTLASHVEDIGDDEKDAAEGSSHSISAGSSKWIKVNEKRTLHDVLKEPNFIIQGIPVFYVVSKNSGFYQKFKAGLWAPLS</sequence>
<proteinExistence type="predicted"/>
<dbReference type="GO" id="GO:0005829">
    <property type="term" value="C:cytosol"/>
    <property type="evidence" value="ECO:0007669"/>
    <property type="project" value="TreeGrafter"/>
</dbReference>
<dbReference type="EMBL" id="JXTC01000430">
    <property type="protein sequence ID" value="PON54581.1"/>
    <property type="molecule type" value="Genomic_DNA"/>
</dbReference>
<dbReference type="PANTHER" id="PTHR46035">
    <property type="entry name" value="TETRATRICOPEPTIDE REPEAT PROTEIN 4"/>
    <property type="match status" value="1"/>
</dbReference>
<accession>A0A2P5C0N0</accession>
<dbReference type="PANTHER" id="PTHR46035:SF1">
    <property type="entry name" value="TETRATRICOPEPTIDE REPEAT PROTEIN 4"/>
    <property type="match status" value="1"/>
</dbReference>
<dbReference type="GO" id="GO:0006457">
    <property type="term" value="P:protein folding"/>
    <property type="evidence" value="ECO:0007669"/>
    <property type="project" value="TreeGrafter"/>
</dbReference>